<protein>
    <recommendedName>
        <fullName evidence="4">Tetratricopeptide repeat protein</fullName>
    </recommendedName>
</protein>
<evidence type="ECO:0000256" key="1">
    <source>
        <dbReference type="SAM" id="Coils"/>
    </source>
</evidence>
<sequence length="99" mass="10925">MTDQTLHPNQDNRKTEAKKLLEQANQQLGEALKSYQQALDIYQDMGEETVATLISYLISQSKILTVTGTDKSGSSKINLTAASTILGNRSKVKRPSSRK</sequence>
<evidence type="ECO:0000313" key="2">
    <source>
        <dbReference type="EMBL" id="NMG19439.1"/>
    </source>
</evidence>
<comment type="caution">
    <text evidence="2">The sequence shown here is derived from an EMBL/GenBank/DDBJ whole genome shotgun (WGS) entry which is preliminary data.</text>
</comment>
<keyword evidence="3" id="KW-1185">Reference proteome</keyword>
<evidence type="ECO:0000313" key="3">
    <source>
        <dbReference type="Proteomes" id="UP000718564"/>
    </source>
</evidence>
<keyword evidence="1" id="KW-0175">Coiled coil</keyword>
<name>A0ABX1P500_9CYAN</name>
<dbReference type="Proteomes" id="UP000718564">
    <property type="component" value="Unassembled WGS sequence"/>
</dbReference>
<reference evidence="2 3" key="1">
    <citation type="submission" date="2018-06" db="EMBL/GenBank/DDBJ databases">
        <title>Comparative genomics of Brasilonema spp. strains.</title>
        <authorList>
            <person name="Alvarenga D.O."/>
            <person name="Fiore M.F."/>
            <person name="Varani A.M."/>
        </authorList>
    </citation>
    <scope>NUCLEOTIDE SEQUENCE [LARGE SCALE GENOMIC DNA]</scope>
    <source>
        <strain evidence="2 3">SPC951</strain>
    </source>
</reference>
<feature type="coiled-coil region" evidence="1">
    <location>
        <begin position="14"/>
        <end position="45"/>
    </location>
</feature>
<organism evidence="2 3">
    <name type="scientific">Brasilonema bromeliae SPC951</name>
    <dbReference type="NCBI Taxonomy" id="385972"/>
    <lineage>
        <taxon>Bacteria</taxon>
        <taxon>Bacillati</taxon>
        <taxon>Cyanobacteriota</taxon>
        <taxon>Cyanophyceae</taxon>
        <taxon>Nostocales</taxon>
        <taxon>Scytonemataceae</taxon>
        <taxon>Brasilonema</taxon>
        <taxon>Bromeliae group (in: Brasilonema)</taxon>
    </lineage>
</organism>
<accession>A0ABX1P500</accession>
<evidence type="ECO:0008006" key="4">
    <source>
        <dbReference type="Google" id="ProtNLM"/>
    </source>
</evidence>
<dbReference type="RefSeq" id="WP_169154714.1">
    <property type="nucleotide sequence ID" value="NZ_CAWPJE010000435.1"/>
</dbReference>
<dbReference type="EMBL" id="QMEB01000044">
    <property type="protein sequence ID" value="NMG19439.1"/>
    <property type="molecule type" value="Genomic_DNA"/>
</dbReference>
<gene>
    <name evidence="2" type="ORF">DP116_08195</name>
</gene>
<proteinExistence type="predicted"/>